<feature type="transmembrane region" description="Helical" evidence="8">
    <location>
        <begin position="341"/>
        <end position="369"/>
    </location>
</feature>
<dbReference type="PANTHER" id="PTHR23502:SF7">
    <property type="entry name" value="DRUG_PROTON ANTIPORTER YHK8-RELATED"/>
    <property type="match status" value="1"/>
</dbReference>
<evidence type="ECO:0000256" key="9">
    <source>
        <dbReference type="SAM" id="SignalP"/>
    </source>
</evidence>
<feature type="transmembrane region" description="Helical" evidence="8">
    <location>
        <begin position="162"/>
        <end position="182"/>
    </location>
</feature>
<feature type="transmembrane region" description="Helical" evidence="8">
    <location>
        <begin position="103"/>
        <end position="123"/>
    </location>
</feature>
<feature type="transmembrane region" description="Helical" evidence="8">
    <location>
        <begin position="318"/>
        <end position="335"/>
    </location>
</feature>
<dbReference type="RefSeq" id="XP_007913479.1">
    <property type="nucleotide sequence ID" value="XM_007915288.1"/>
</dbReference>
<evidence type="ECO:0000259" key="10">
    <source>
        <dbReference type="PROSITE" id="PS50850"/>
    </source>
</evidence>
<feature type="transmembrane region" description="Helical" evidence="8">
    <location>
        <begin position="276"/>
        <end position="297"/>
    </location>
</feature>
<feature type="signal peptide" evidence="9">
    <location>
        <begin position="1"/>
        <end position="23"/>
    </location>
</feature>
<dbReference type="PROSITE" id="PS50850">
    <property type="entry name" value="MFS"/>
    <property type="match status" value="1"/>
</dbReference>
<evidence type="ECO:0000256" key="5">
    <source>
        <dbReference type="ARBA" id="ARBA00022692"/>
    </source>
</evidence>
<keyword evidence="4" id="KW-1003">Cell membrane</keyword>
<feature type="domain" description="Major facilitator superfamily (MFS) profile" evidence="10">
    <location>
        <begin position="9"/>
        <end position="410"/>
    </location>
</feature>
<dbReference type="GO" id="GO:0022857">
    <property type="term" value="F:transmembrane transporter activity"/>
    <property type="evidence" value="ECO:0007669"/>
    <property type="project" value="InterPro"/>
</dbReference>
<evidence type="ECO:0000313" key="11">
    <source>
        <dbReference type="EMBL" id="EOO01803.1"/>
    </source>
</evidence>
<keyword evidence="5 8" id="KW-0812">Transmembrane</keyword>
<evidence type="ECO:0000256" key="7">
    <source>
        <dbReference type="ARBA" id="ARBA00023136"/>
    </source>
</evidence>
<keyword evidence="6 8" id="KW-1133">Transmembrane helix</keyword>
<evidence type="ECO:0000256" key="8">
    <source>
        <dbReference type="SAM" id="Phobius"/>
    </source>
</evidence>
<feature type="chain" id="PRO_5004462996" evidence="9">
    <location>
        <begin position="24"/>
        <end position="410"/>
    </location>
</feature>
<feature type="transmembrane region" description="Helical" evidence="8">
    <location>
        <begin position="43"/>
        <end position="62"/>
    </location>
</feature>
<feature type="transmembrane region" description="Helical" evidence="8">
    <location>
        <begin position="244"/>
        <end position="264"/>
    </location>
</feature>
<dbReference type="InterPro" id="IPR011701">
    <property type="entry name" value="MFS"/>
</dbReference>
<dbReference type="SUPFAM" id="SSF103473">
    <property type="entry name" value="MFS general substrate transporter"/>
    <property type="match status" value="1"/>
</dbReference>
<dbReference type="Pfam" id="PF07690">
    <property type="entry name" value="MFS_1"/>
    <property type="match status" value="1"/>
</dbReference>
<keyword evidence="7 8" id="KW-0472">Membrane</keyword>
<evidence type="ECO:0000256" key="2">
    <source>
        <dbReference type="ARBA" id="ARBA00004236"/>
    </source>
</evidence>
<name>R8BR04_PHAM7</name>
<dbReference type="OrthoDB" id="3561359at2759"/>
<dbReference type="GeneID" id="19322960"/>
<evidence type="ECO:0000256" key="6">
    <source>
        <dbReference type="ARBA" id="ARBA00022989"/>
    </source>
</evidence>
<evidence type="ECO:0000256" key="3">
    <source>
        <dbReference type="ARBA" id="ARBA00008335"/>
    </source>
</evidence>
<dbReference type="PANTHER" id="PTHR23502">
    <property type="entry name" value="MAJOR FACILITATOR SUPERFAMILY"/>
    <property type="match status" value="1"/>
</dbReference>
<protein>
    <submittedName>
        <fullName evidence="11">Putative fluconazole resistance protein 1 protein</fullName>
    </submittedName>
</protein>
<dbReference type="InterPro" id="IPR036259">
    <property type="entry name" value="MFS_trans_sf"/>
</dbReference>
<dbReference type="AlphaFoldDB" id="R8BR04"/>
<evidence type="ECO:0000313" key="12">
    <source>
        <dbReference type="Proteomes" id="UP000014074"/>
    </source>
</evidence>
<dbReference type="eggNOG" id="KOG0255">
    <property type="taxonomic scope" value="Eukaryota"/>
</dbReference>
<proteinExistence type="inferred from homology"/>
<keyword evidence="12" id="KW-1185">Reference proteome</keyword>
<comment type="subcellular location">
    <subcellularLocation>
        <location evidence="2">Cell membrane</location>
    </subcellularLocation>
    <subcellularLocation>
        <location evidence="1">Membrane</location>
        <topology evidence="1">Multi-pass membrane protein</topology>
    </subcellularLocation>
</comment>
<reference evidence="12" key="1">
    <citation type="journal article" date="2013" name="Genome Announc.">
        <title>Draft genome sequence of the ascomycete Phaeoacremonium aleophilum strain UCR-PA7, a causal agent of the esca disease complex in grapevines.</title>
        <authorList>
            <person name="Blanco-Ulate B."/>
            <person name="Rolshausen P."/>
            <person name="Cantu D."/>
        </authorList>
    </citation>
    <scope>NUCLEOTIDE SEQUENCE [LARGE SCALE GENOMIC DNA]</scope>
    <source>
        <strain evidence="12">UCR-PA7</strain>
    </source>
</reference>
<dbReference type="FunFam" id="1.20.1250.20:FF:000082">
    <property type="entry name" value="MFS multidrug transporter, putative"/>
    <property type="match status" value="1"/>
</dbReference>
<dbReference type="Proteomes" id="UP000014074">
    <property type="component" value="Unassembled WGS sequence"/>
</dbReference>
<dbReference type="GO" id="GO:0005886">
    <property type="term" value="C:plasma membrane"/>
    <property type="evidence" value="ECO:0007669"/>
    <property type="project" value="UniProtKB-SubCell"/>
</dbReference>
<comment type="similarity">
    <text evidence="3">Belongs to the major facilitator superfamily.</text>
</comment>
<sequence length="410" mass="45996">MPAWRKWLIVFVTSFGSFCVTCASSIYTSTYTQMDAEFGNSRIVATLGLSLFVLGIALGPLWSPLSEFYGRRPIYLVAFFVFMIWIIPSGVGKNIETVIISRFFQGLSGSAFLSVAGGTVGDLFSRENMLAPMTVFTIAPFVGPSIGPLIGGLINTYTDWRWTHYVLIIWSFFLWLALFFCVPETYHPVVLRNKARRKRKETGDERWKAPIEKSNRSMLKTVGYSLLRPFQILIFEPMALNLDIYSAILLGILYLFFGAFPLVFKTNHDFNLWEVGLAFIGMFVGMVIAAFTSPVWYNIREKLIEKNGKSEPEFRLPSVIAGSILVPIGMFWFGWTTYRSIHWIVPIIGSAVFGAGTLLVFNGVFTFLVDAYPLYAASALAANAFVRCTFAGEHCLGWSNVLAVQLGRFT</sequence>
<organism evidence="11 12">
    <name type="scientific">Phaeoacremonium minimum (strain UCR-PA7)</name>
    <name type="common">Esca disease fungus</name>
    <name type="synonym">Togninia minima</name>
    <dbReference type="NCBI Taxonomy" id="1286976"/>
    <lineage>
        <taxon>Eukaryota</taxon>
        <taxon>Fungi</taxon>
        <taxon>Dikarya</taxon>
        <taxon>Ascomycota</taxon>
        <taxon>Pezizomycotina</taxon>
        <taxon>Sordariomycetes</taxon>
        <taxon>Sordariomycetidae</taxon>
        <taxon>Togniniales</taxon>
        <taxon>Togniniaceae</taxon>
        <taxon>Phaeoacremonium</taxon>
    </lineage>
</organism>
<evidence type="ECO:0000256" key="1">
    <source>
        <dbReference type="ARBA" id="ARBA00004141"/>
    </source>
</evidence>
<feature type="transmembrane region" description="Helical" evidence="8">
    <location>
        <begin position="130"/>
        <end position="150"/>
    </location>
</feature>
<gene>
    <name evidence="11" type="ORF">UCRPA7_2687</name>
</gene>
<dbReference type="CDD" id="cd17323">
    <property type="entry name" value="MFS_Tpo1_MDR_like"/>
    <property type="match status" value="1"/>
</dbReference>
<accession>R8BR04</accession>
<dbReference type="KEGG" id="tmn:UCRPA7_2687"/>
<dbReference type="HOGENOM" id="CLU_008455_11_5_1"/>
<feature type="transmembrane region" description="Helical" evidence="8">
    <location>
        <begin position="74"/>
        <end position="91"/>
    </location>
</feature>
<dbReference type="InterPro" id="IPR020846">
    <property type="entry name" value="MFS_dom"/>
</dbReference>
<dbReference type="EMBL" id="KB932957">
    <property type="protein sequence ID" value="EOO01803.1"/>
    <property type="molecule type" value="Genomic_DNA"/>
</dbReference>
<keyword evidence="9" id="KW-0732">Signal</keyword>
<evidence type="ECO:0000256" key="4">
    <source>
        <dbReference type="ARBA" id="ARBA00022475"/>
    </source>
</evidence>
<dbReference type="Gene3D" id="1.20.1250.20">
    <property type="entry name" value="MFS general substrate transporter like domains"/>
    <property type="match status" value="1"/>
</dbReference>